<evidence type="ECO:0000256" key="7">
    <source>
        <dbReference type="ARBA" id="ARBA00022927"/>
    </source>
</evidence>
<comment type="similarity">
    <text evidence="2">Belongs to the GSP M family.</text>
</comment>
<evidence type="ECO:0000313" key="12">
    <source>
        <dbReference type="Proteomes" id="UP001597044"/>
    </source>
</evidence>
<organism evidence="11 12">
    <name type="scientific">Paraperlucidibaca wandonensis</name>
    <dbReference type="NCBI Taxonomy" id="1268273"/>
    <lineage>
        <taxon>Bacteria</taxon>
        <taxon>Pseudomonadati</taxon>
        <taxon>Pseudomonadota</taxon>
        <taxon>Gammaproteobacteria</taxon>
        <taxon>Moraxellales</taxon>
        <taxon>Moraxellaceae</taxon>
        <taxon>Paraperlucidibaca</taxon>
    </lineage>
</organism>
<accession>A0ABW3HEE1</accession>
<keyword evidence="9 10" id="KW-0472">Membrane</keyword>
<dbReference type="Pfam" id="PF04612">
    <property type="entry name" value="T2SSM"/>
    <property type="match status" value="1"/>
</dbReference>
<keyword evidence="7" id="KW-0653">Protein transport</keyword>
<keyword evidence="6 10" id="KW-0812">Transmembrane</keyword>
<keyword evidence="5" id="KW-0997">Cell inner membrane</keyword>
<dbReference type="Proteomes" id="UP001597044">
    <property type="component" value="Unassembled WGS sequence"/>
</dbReference>
<comment type="caution">
    <text evidence="11">The sequence shown here is derived from an EMBL/GenBank/DDBJ whole genome shotgun (WGS) entry which is preliminary data.</text>
</comment>
<keyword evidence="8 10" id="KW-1133">Transmembrane helix</keyword>
<evidence type="ECO:0000256" key="5">
    <source>
        <dbReference type="ARBA" id="ARBA00022519"/>
    </source>
</evidence>
<name>A0ABW3HEE1_9GAMM</name>
<evidence type="ECO:0000256" key="6">
    <source>
        <dbReference type="ARBA" id="ARBA00022692"/>
    </source>
</evidence>
<evidence type="ECO:0000256" key="4">
    <source>
        <dbReference type="ARBA" id="ARBA00022475"/>
    </source>
</evidence>
<proteinExistence type="inferred from homology"/>
<keyword evidence="4" id="KW-1003">Cell membrane</keyword>
<sequence length="163" mass="17461">MSVISERINNALAPAQDYWQGMPEKDRRALSLLAAILLPVIVIWGGIMPAKQALNSAQLERQEAVSLASAIRNEGPRLRGGSSERVPANELAQRVQALAASQTITLARLESDPSGVRVAMNNASVIQLTLFLQQCRAQGISVKEVVINPGADGASQVRVRLSV</sequence>
<dbReference type="RefSeq" id="WP_340674677.1">
    <property type="nucleotide sequence ID" value="NZ_JBHTIT010000001.1"/>
</dbReference>
<keyword evidence="3" id="KW-0813">Transport</keyword>
<evidence type="ECO:0000313" key="11">
    <source>
        <dbReference type="EMBL" id="MFD0949564.1"/>
    </source>
</evidence>
<dbReference type="EMBL" id="JBHTIT010000001">
    <property type="protein sequence ID" value="MFD0949564.1"/>
    <property type="molecule type" value="Genomic_DNA"/>
</dbReference>
<reference evidence="12" key="1">
    <citation type="journal article" date="2019" name="Int. J. Syst. Evol. Microbiol.">
        <title>The Global Catalogue of Microorganisms (GCM) 10K type strain sequencing project: providing services to taxonomists for standard genome sequencing and annotation.</title>
        <authorList>
            <consortium name="The Broad Institute Genomics Platform"/>
            <consortium name="The Broad Institute Genome Sequencing Center for Infectious Disease"/>
            <person name="Wu L."/>
            <person name="Ma J."/>
        </authorList>
    </citation>
    <scope>NUCLEOTIDE SEQUENCE [LARGE SCALE GENOMIC DNA]</scope>
    <source>
        <strain evidence="12">CCUG 63419</strain>
    </source>
</reference>
<dbReference type="Gene3D" id="3.30.1360.100">
    <property type="entry name" value="General secretion pathway protein M, EpsM"/>
    <property type="match status" value="1"/>
</dbReference>
<dbReference type="InterPro" id="IPR007690">
    <property type="entry name" value="T2SS_GspM"/>
</dbReference>
<dbReference type="SUPFAM" id="SSF103054">
    <property type="entry name" value="General secretion pathway protein M, EpsM"/>
    <property type="match status" value="1"/>
</dbReference>
<gene>
    <name evidence="11" type="primary">gspM</name>
    <name evidence="11" type="ORF">ACFQ0F_04025</name>
</gene>
<evidence type="ECO:0000256" key="2">
    <source>
        <dbReference type="ARBA" id="ARBA00010637"/>
    </source>
</evidence>
<evidence type="ECO:0000256" key="9">
    <source>
        <dbReference type="ARBA" id="ARBA00023136"/>
    </source>
</evidence>
<evidence type="ECO:0000256" key="3">
    <source>
        <dbReference type="ARBA" id="ARBA00022448"/>
    </source>
</evidence>
<protein>
    <submittedName>
        <fullName evidence="11">Type II secretion system protein GspM</fullName>
    </submittedName>
</protein>
<keyword evidence="12" id="KW-1185">Reference proteome</keyword>
<feature type="transmembrane region" description="Helical" evidence="10">
    <location>
        <begin position="29"/>
        <end position="47"/>
    </location>
</feature>
<evidence type="ECO:0000256" key="10">
    <source>
        <dbReference type="SAM" id="Phobius"/>
    </source>
</evidence>
<evidence type="ECO:0000256" key="8">
    <source>
        <dbReference type="ARBA" id="ARBA00022989"/>
    </source>
</evidence>
<comment type="subcellular location">
    <subcellularLocation>
        <location evidence="1">Cell inner membrane</location>
        <topology evidence="1">Single-pass membrane protein</topology>
    </subcellularLocation>
</comment>
<dbReference type="InterPro" id="IPR023229">
    <property type="entry name" value="T2SS_M_periplasmic_sf"/>
</dbReference>
<evidence type="ECO:0000256" key="1">
    <source>
        <dbReference type="ARBA" id="ARBA00004377"/>
    </source>
</evidence>